<evidence type="ECO:0000313" key="6">
    <source>
        <dbReference type="EMBL" id="RQN02986.1"/>
    </source>
</evidence>
<dbReference type="EMBL" id="RQJX01000015">
    <property type="protein sequence ID" value="RQN02986.1"/>
    <property type="molecule type" value="Genomic_DNA"/>
</dbReference>
<dbReference type="OrthoDB" id="8479143at2"/>
<evidence type="ECO:0000256" key="3">
    <source>
        <dbReference type="ARBA" id="ARBA00023163"/>
    </source>
</evidence>
<protein>
    <submittedName>
        <fullName evidence="6">IclR family transcriptional regulator</fullName>
    </submittedName>
</protein>
<dbReference type="Pfam" id="PF09339">
    <property type="entry name" value="HTH_IclR"/>
    <property type="match status" value="1"/>
</dbReference>
<dbReference type="InterPro" id="IPR005471">
    <property type="entry name" value="Tscrpt_reg_IclR_N"/>
</dbReference>
<dbReference type="InterPro" id="IPR014757">
    <property type="entry name" value="Tscrpt_reg_IclR_C"/>
</dbReference>
<gene>
    <name evidence="6" type="ORF">EHW97_11160</name>
</gene>
<reference evidence="6 7" key="1">
    <citation type="submission" date="2018-11" db="EMBL/GenBank/DDBJ databases">
        <authorList>
            <person name="Li F."/>
        </authorList>
    </citation>
    <scope>NUCLEOTIDE SEQUENCE [LARGE SCALE GENOMIC DNA]</scope>
    <source>
        <strain evidence="6 7">YS17T</strain>
    </source>
</reference>
<feature type="domain" description="IclR-ED" evidence="5">
    <location>
        <begin position="69"/>
        <end position="251"/>
    </location>
</feature>
<dbReference type="PANTHER" id="PTHR30136">
    <property type="entry name" value="HELIX-TURN-HELIX TRANSCRIPTIONAL REGULATOR, ICLR FAMILY"/>
    <property type="match status" value="1"/>
</dbReference>
<evidence type="ECO:0000256" key="1">
    <source>
        <dbReference type="ARBA" id="ARBA00023015"/>
    </source>
</evidence>
<dbReference type="InterPro" id="IPR036388">
    <property type="entry name" value="WH-like_DNA-bd_sf"/>
</dbReference>
<evidence type="ECO:0000259" key="4">
    <source>
        <dbReference type="PROSITE" id="PS51077"/>
    </source>
</evidence>
<keyword evidence="1" id="KW-0805">Transcription regulation</keyword>
<accession>A0A3N6W639</accession>
<dbReference type="PROSITE" id="PS51077">
    <property type="entry name" value="HTH_ICLR"/>
    <property type="match status" value="1"/>
</dbReference>
<dbReference type="AlphaFoldDB" id="A0A3N6W639"/>
<dbReference type="GO" id="GO:0045892">
    <property type="term" value="P:negative regulation of DNA-templated transcription"/>
    <property type="evidence" value="ECO:0007669"/>
    <property type="project" value="TreeGrafter"/>
</dbReference>
<comment type="caution">
    <text evidence="6">The sequence shown here is derived from an EMBL/GenBank/DDBJ whole genome shotgun (WGS) entry which is preliminary data.</text>
</comment>
<organism evidence="6 7">
    <name type="scientific">Aeromicrobium camelliae</name>
    <dbReference type="NCBI Taxonomy" id="1538144"/>
    <lineage>
        <taxon>Bacteria</taxon>
        <taxon>Bacillati</taxon>
        <taxon>Actinomycetota</taxon>
        <taxon>Actinomycetes</taxon>
        <taxon>Propionibacteriales</taxon>
        <taxon>Nocardioidaceae</taxon>
        <taxon>Aeromicrobium</taxon>
    </lineage>
</organism>
<dbReference type="PROSITE" id="PS51078">
    <property type="entry name" value="ICLR_ED"/>
    <property type="match status" value="1"/>
</dbReference>
<feature type="domain" description="HTH iclR-type" evidence="4">
    <location>
        <begin position="6"/>
        <end position="68"/>
    </location>
</feature>
<dbReference type="SUPFAM" id="SSF46785">
    <property type="entry name" value="Winged helix' DNA-binding domain"/>
    <property type="match status" value="1"/>
</dbReference>
<proteinExistence type="predicted"/>
<dbReference type="Gene3D" id="3.30.450.40">
    <property type="match status" value="1"/>
</dbReference>
<dbReference type="InterPro" id="IPR036390">
    <property type="entry name" value="WH_DNA-bd_sf"/>
</dbReference>
<dbReference type="RefSeq" id="WP_124237249.1">
    <property type="nucleotide sequence ID" value="NZ_JBHUFI010000013.1"/>
</dbReference>
<keyword evidence="3" id="KW-0804">Transcription</keyword>
<dbReference type="SMART" id="SM00346">
    <property type="entry name" value="HTH_ICLR"/>
    <property type="match status" value="1"/>
</dbReference>
<dbReference type="PANTHER" id="PTHR30136:SF35">
    <property type="entry name" value="HTH-TYPE TRANSCRIPTIONAL REGULATOR RV1719"/>
    <property type="match status" value="1"/>
</dbReference>
<dbReference type="GO" id="GO:0003677">
    <property type="term" value="F:DNA binding"/>
    <property type="evidence" value="ECO:0007669"/>
    <property type="project" value="UniProtKB-KW"/>
</dbReference>
<dbReference type="SUPFAM" id="SSF55781">
    <property type="entry name" value="GAF domain-like"/>
    <property type="match status" value="1"/>
</dbReference>
<keyword evidence="2" id="KW-0238">DNA-binding</keyword>
<dbReference type="InterPro" id="IPR050707">
    <property type="entry name" value="HTH_MetabolicPath_Reg"/>
</dbReference>
<dbReference type="Gene3D" id="1.10.10.10">
    <property type="entry name" value="Winged helix-like DNA-binding domain superfamily/Winged helix DNA-binding domain"/>
    <property type="match status" value="1"/>
</dbReference>
<name>A0A3N6W639_9ACTN</name>
<dbReference type="Pfam" id="PF01614">
    <property type="entry name" value="IclR_C"/>
    <property type="match status" value="1"/>
</dbReference>
<sequence length="252" mass="27106">MAPDSAGTVGKALELLTCLGSFPHGASASQLAQRVDYPFSTVYRLLNTLVSTGYASFDPETKHYRLGLRVFQLSHQVANARGLNGLALPVLESLTATTGESSLLSVLDGERHLTVHKVDGPQFRITTDPGDHGPLHTTALGKALVAFSPRDQRERLISTLELAPQTPRSITDRDAFRAEIDWVAERGWATQDEENDVGMAALAVPVMTPGGRLLAALAVAAPVFRRTALELEEFLPALREAAHELGLQLPGP</sequence>
<dbReference type="InterPro" id="IPR029016">
    <property type="entry name" value="GAF-like_dom_sf"/>
</dbReference>
<evidence type="ECO:0000259" key="5">
    <source>
        <dbReference type="PROSITE" id="PS51078"/>
    </source>
</evidence>
<keyword evidence="7" id="KW-1185">Reference proteome</keyword>
<evidence type="ECO:0000313" key="7">
    <source>
        <dbReference type="Proteomes" id="UP000275225"/>
    </source>
</evidence>
<dbReference type="Proteomes" id="UP000275225">
    <property type="component" value="Unassembled WGS sequence"/>
</dbReference>
<dbReference type="GO" id="GO:0003700">
    <property type="term" value="F:DNA-binding transcription factor activity"/>
    <property type="evidence" value="ECO:0007669"/>
    <property type="project" value="TreeGrafter"/>
</dbReference>
<evidence type="ECO:0000256" key="2">
    <source>
        <dbReference type="ARBA" id="ARBA00023125"/>
    </source>
</evidence>